<organism evidence="2 3">
    <name type="scientific">Bifidobacterium hominis</name>
    <dbReference type="NCBI Taxonomy" id="3133177"/>
    <lineage>
        <taxon>Bacteria</taxon>
        <taxon>Bacillati</taxon>
        <taxon>Actinomycetota</taxon>
        <taxon>Actinomycetes</taxon>
        <taxon>Bifidobacteriales</taxon>
        <taxon>Bifidobacteriaceae</taxon>
        <taxon>Bifidobacterium</taxon>
    </lineage>
</organism>
<name>A0ABV1CAA6_9BIFI</name>
<proteinExistence type="predicted"/>
<evidence type="ECO:0000313" key="3">
    <source>
        <dbReference type="Proteomes" id="UP001462554"/>
    </source>
</evidence>
<reference evidence="2 3" key="1">
    <citation type="submission" date="2024-03" db="EMBL/GenBank/DDBJ databases">
        <title>Human intestinal bacterial collection.</title>
        <authorList>
            <person name="Pauvert C."/>
            <person name="Hitch T.C.A."/>
            <person name="Clavel T."/>
        </authorList>
    </citation>
    <scope>NUCLEOTIDE SEQUENCE [LARGE SCALE GENOMIC DNA]</scope>
    <source>
        <strain evidence="2 3">CLA-AA-H311</strain>
    </source>
</reference>
<gene>
    <name evidence="2" type="ORF">WMO36_03215</name>
</gene>
<dbReference type="RefSeq" id="WP_080704307.1">
    <property type="nucleotide sequence ID" value="NZ_JBBMFR010000003.1"/>
</dbReference>
<dbReference type="InterPro" id="IPR002577">
    <property type="entry name" value="HTH_HxlR"/>
</dbReference>
<evidence type="ECO:0000313" key="2">
    <source>
        <dbReference type="EMBL" id="MEQ2396884.1"/>
    </source>
</evidence>
<dbReference type="InterPro" id="IPR036390">
    <property type="entry name" value="WH_DNA-bd_sf"/>
</dbReference>
<evidence type="ECO:0000259" key="1">
    <source>
        <dbReference type="Pfam" id="PF01638"/>
    </source>
</evidence>
<comment type="caution">
    <text evidence="2">The sequence shown here is derived from an EMBL/GenBank/DDBJ whole genome shotgun (WGS) entry which is preliminary data.</text>
</comment>
<dbReference type="InterPro" id="IPR036388">
    <property type="entry name" value="WH-like_DNA-bd_sf"/>
</dbReference>
<dbReference type="Pfam" id="PF01638">
    <property type="entry name" value="HxlR"/>
    <property type="match status" value="1"/>
</dbReference>
<protein>
    <submittedName>
        <fullName evidence="2">Winged helix-turn-helix transcriptional regulator</fullName>
    </submittedName>
</protein>
<feature type="domain" description="HTH hxlR-type" evidence="1">
    <location>
        <begin position="42"/>
        <end position="75"/>
    </location>
</feature>
<dbReference type="EMBL" id="JBBMFR010000003">
    <property type="protein sequence ID" value="MEQ2396884.1"/>
    <property type="molecule type" value="Genomic_DNA"/>
</dbReference>
<dbReference type="Proteomes" id="UP001462554">
    <property type="component" value="Unassembled WGS sequence"/>
</dbReference>
<sequence length="77" mass="8585">MSVSPESDTYGAHVGAGEHVGQMLGSVRDCRQSLFGPSADRVHDHVEYSLTEVGESLRPIIDAMKTWGNHYRNEHEF</sequence>
<accession>A0ABV1CAA6</accession>
<dbReference type="SUPFAM" id="SSF46785">
    <property type="entry name" value="Winged helix' DNA-binding domain"/>
    <property type="match status" value="1"/>
</dbReference>
<keyword evidence="3" id="KW-1185">Reference proteome</keyword>
<dbReference type="Gene3D" id="1.10.10.10">
    <property type="entry name" value="Winged helix-like DNA-binding domain superfamily/Winged helix DNA-binding domain"/>
    <property type="match status" value="1"/>
</dbReference>